<comment type="caution">
    <text evidence="1">The sequence shown here is derived from an EMBL/GenBank/DDBJ whole genome shotgun (WGS) entry which is preliminary data.</text>
</comment>
<dbReference type="Proteomes" id="UP001500713">
    <property type="component" value="Unassembled WGS sequence"/>
</dbReference>
<protein>
    <submittedName>
        <fullName evidence="1">NRDE family protein</fullName>
    </submittedName>
</protein>
<dbReference type="PANTHER" id="PTHR17985">
    <property type="entry name" value="SER/THR-RICH PROTEIN T10 IN DGCR REGION"/>
    <property type="match status" value="1"/>
</dbReference>
<evidence type="ECO:0000313" key="2">
    <source>
        <dbReference type="Proteomes" id="UP001500713"/>
    </source>
</evidence>
<dbReference type="InterPro" id="IPR008551">
    <property type="entry name" value="TANGO2"/>
</dbReference>
<organism evidence="1 2">
    <name type="scientific">Parasphingorhabdus litoris</name>
    <dbReference type="NCBI Taxonomy" id="394733"/>
    <lineage>
        <taxon>Bacteria</taxon>
        <taxon>Pseudomonadati</taxon>
        <taxon>Pseudomonadota</taxon>
        <taxon>Alphaproteobacteria</taxon>
        <taxon>Sphingomonadales</taxon>
        <taxon>Sphingomonadaceae</taxon>
        <taxon>Parasphingorhabdus</taxon>
    </lineage>
</organism>
<sequence length="255" mass="27931">MCIVAFAWQAHPRWKLIAIGNRDEMHARPAQPLARWDDPAHLLAGRDTKAGGTWLGVSEQGRLAIVTNLSGYGLPDSEKHSRGDLLRSFLSGEGPYADFSDRQLPDFNPFNLITVEGEKAAIHSNRPDPVSLALTPGLYGLSNGPLDNPWPKSGVLGNSLKSWIENGSENPELLLDALMDQTTHFPPEESENYKGENFADYPQYSPIFIRNPVYGTRCSTVVAIDHSGNGSIVERRFASSGAETGQTALSFSWPI</sequence>
<dbReference type="EMBL" id="BAAAEM010000003">
    <property type="protein sequence ID" value="GAA0486702.1"/>
    <property type="molecule type" value="Genomic_DNA"/>
</dbReference>
<dbReference type="PANTHER" id="PTHR17985:SF8">
    <property type="entry name" value="TRANSPORT AND GOLGI ORGANIZATION PROTEIN 2 HOMOLOG"/>
    <property type="match status" value="1"/>
</dbReference>
<reference evidence="2" key="1">
    <citation type="journal article" date="2019" name="Int. J. Syst. Evol. Microbiol.">
        <title>The Global Catalogue of Microorganisms (GCM) 10K type strain sequencing project: providing services to taxonomists for standard genome sequencing and annotation.</title>
        <authorList>
            <consortium name="The Broad Institute Genomics Platform"/>
            <consortium name="The Broad Institute Genome Sequencing Center for Infectious Disease"/>
            <person name="Wu L."/>
            <person name="Ma J."/>
        </authorList>
    </citation>
    <scope>NUCLEOTIDE SEQUENCE [LARGE SCALE GENOMIC DNA]</scope>
    <source>
        <strain evidence="2">JCM 14162</strain>
    </source>
</reference>
<gene>
    <name evidence="1" type="ORF">GCM10009096_31890</name>
</gene>
<accession>A0ABP3KTL2</accession>
<dbReference type="Pfam" id="PF05742">
    <property type="entry name" value="TANGO2"/>
    <property type="match status" value="1"/>
</dbReference>
<name>A0ABP3KTL2_9SPHN</name>
<keyword evidence="2" id="KW-1185">Reference proteome</keyword>
<proteinExistence type="predicted"/>
<dbReference type="RefSeq" id="WP_229955712.1">
    <property type="nucleotide sequence ID" value="NZ_BAAAEM010000003.1"/>
</dbReference>
<evidence type="ECO:0000313" key="1">
    <source>
        <dbReference type="EMBL" id="GAA0486702.1"/>
    </source>
</evidence>